<dbReference type="AlphaFoldDB" id="A0AA38W1A8"/>
<evidence type="ECO:0000313" key="2">
    <source>
        <dbReference type="EMBL" id="KAJ9542642.1"/>
    </source>
</evidence>
<proteinExistence type="predicted"/>
<protein>
    <submittedName>
        <fullName evidence="2">Uncharacterized protein</fullName>
    </submittedName>
</protein>
<dbReference type="EMBL" id="JARYMX010000007">
    <property type="protein sequence ID" value="KAJ9542642.1"/>
    <property type="molecule type" value="Genomic_DNA"/>
</dbReference>
<gene>
    <name evidence="2" type="ORF">OSB04_029148</name>
</gene>
<reference evidence="2" key="1">
    <citation type="submission" date="2023-03" db="EMBL/GenBank/DDBJ databases">
        <title>Chromosome-scale reference genome and RAD-based genetic map of yellow starthistle (Centaurea solstitialis) reveal putative structural variation and QTLs associated with invader traits.</title>
        <authorList>
            <person name="Reatini B."/>
            <person name="Cang F.A."/>
            <person name="Jiang Q."/>
            <person name="Mckibben M.T.W."/>
            <person name="Barker M.S."/>
            <person name="Rieseberg L.H."/>
            <person name="Dlugosch K.M."/>
        </authorList>
    </citation>
    <scope>NUCLEOTIDE SEQUENCE</scope>
    <source>
        <strain evidence="2">CAN-66</strain>
        <tissue evidence="2">Leaf</tissue>
    </source>
</reference>
<organism evidence="2 3">
    <name type="scientific">Centaurea solstitialis</name>
    <name type="common">yellow star-thistle</name>
    <dbReference type="NCBI Taxonomy" id="347529"/>
    <lineage>
        <taxon>Eukaryota</taxon>
        <taxon>Viridiplantae</taxon>
        <taxon>Streptophyta</taxon>
        <taxon>Embryophyta</taxon>
        <taxon>Tracheophyta</taxon>
        <taxon>Spermatophyta</taxon>
        <taxon>Magnoliopsida</taxon>
        <taxon>eudicotyledons</taxon>
        <taxon>Gunneridae</taxon>
        <taxon>Pentapetalae</taxon>
        <taxon>asterids</taxon>
        <taxon>campanulids</taxon>
        <taxon>Asterales</taxon>
        <taxon>Asteraceae</taxon>
        <taxon>Carduoideae</taxon>
        <taxon>Cardueae</taxon>
        <taxon>Centaureinae</taxon>
        <taxon>Centaurea</taxon>
    </lineage>
</organism>
<feature type="compositionally biased region" description="Polar residues" evidence="1">
    <location>
        <begin position="1"/>
        <end position="10"/>
    </location>
</feature>
<sequence>MANNQQQHWGNFTGGKTSKAKKATVISPKKNPVSTMMAERVAKAVQSTAKNNQQQHWGNFNGGQTLKAKKATVIPPKKKHVSTMMAERFAKAVQSTAKSFNDKNKINPT</sequence>
<evidence type="ECO:0000256" key="1">
    <source>
        <dbReference type="SAM" id="MobiDB-lite"/>
    </source>
</evidence>
<accession>A0AA38W1A8</accession>
<comment type="caution">
    <text evidence="2">The sequence shown here is derived from an EMBL/GenBank/DDBJ whole genome shotgun (WGS) entry which is preliminary data.</text>
</comment>
<evidence type="ECO:0000313" key="3">
    <source>
        <dbReference type="Proteomes" id="UP001172457"/>
    </source>
</evidence>
<keyword evidence="3" id="KW-1185">Reference proteome</keyword>
<feature type="compositionally biased region" description="Polar residues" evidence="1">
    <location>
        <begin position="48"/>
        <end position="64"/>
    </location>
</feature>
<feature type="region of interest" description="Disordered" evidence="1">
    <location>
        <begin position="48"/>
        <end position="76"/>
    </location>
</feature>
<name>A0AA38W1A8_9ASTR</name>
<dbReference type="Proteomes" id="UP001172457">
    <property type="component" value="Chromosome 7"/>
</dbReference>
<feature type="region of interest" description="Disordered" evidence="1">
    <location>
        <begin position="1"/>
        <end position="33"/>
    </location>
</feature>